<organism evidence="2 4">
    <name type="scientific">Amycolatopsis regifaucium</name>
    <dbReference type="NCBI Taxonomy" id="546365"/>
    <lineage>
        <taxon>Bacteria</taxon>
        <taxon>Bacillati</taxon>
        <taxon>Actinomycetota</taxon>
        <taxon>Actinomycetes</taxon>
        <taxon>Pseudonocardiales</taxon>
        <taxon>Pseudonocardiaceae</taxon>
        <taxon>Amycolatopsis</taxon>
    </lineage>
</organism>
<feature type="domain" description="DUF4034" evidence="1">
    <location>
        <begin position="103"/>
        <end position="200"/>
    </location>
</feature>
<dbReference type="Proteomes" id="UP000186883">
    <property type="component" value="Unassembled WGS sequence"/>
</dbReference>
<dbReference type="Pfam" id="PF13226">
    <property type="entry name" value="DUF4034"/>
    <property type="match status" value="1"/>
</dbReference>
<dbReference type="EMBL" id="LQCI01000023">
    <property type="protein sequence ID" value="KZB83250.1"/>
    <property type="molecule type" value="Genomic_DNA"/>
</dbReference>
<comment type="caution">
    <text evidence="2">The sequence shown here is derived from an EMBL/GenBank/DDBJ whole genome shotgun (WGS) entry which is preliminary data.</text>
</comment>
<keyword evidence="5" id="KW-1185">Reference proteome</keyword>
<dbReference type="OrthoDB" id="3284019at2"/>
<reference evidence="3 5" key="2">
    <citation type="submission" date="2016-11" db="EMBL/GenBank/DDBJ databases">
        <title>Genome sequencing of Amycolatopsis regifaucium.</title>
        <authorList>
            <person name="Mayilraj S."/>
            <person name="Kaur N."/>
        </authorList>
    </citation>
    <scope>NUCLEOTIDE SEQUENCE [LARGE SCALE GENOMIC DNA]</scope>
    <source>
        <strain evidence="3 5">GY080</strain>
    </source>
</reference>
<dbReference type="EMBL" id="LOBU02000008">
    <property type="protein sequence ID" value="OKA09097.1"/>
    <property type="molecule type" value="Genomic_DNA"/>
</dbReference>
<proteinExistence type="predicted"/>
<gene>
    <name evidence="3" type="ORF">ATP06_0209390</name>
    <name evidence="2" type="ORF">AVL48_03550</name>
</gene>
<dbReference type="InterPro" id="IPR025115">
    <property type="entry name" value="DUF4034"/>
</dbReference>
<evidence type="ECO:0000259" key="1">
    <source>
        <dbReference type="Pfam" id="PF13226"/>
    </source>
</evidence>
<accession>A0A154MGG8</accession>
<protein>
    <submittedName>
        <fullName evidence="3">DUF4034 domain-containing protein</fullName>
    </submittedName>
</protein>
<name>A0A154MGG8_9PSEU</name>
<dbReference type="RefSeq" id="WP_061985731.1">
    <property type="nucleotide sequence ID" value="NZ_FOPQ01000014.1"/>
</dbReference>
<dbReference type="Proteomes" id="UP000076321">
    <property type="component" value="Unassembled WGS sequence"/>
</dbReference>
<reference evidence="2 4" key="1">
    <citation type="submission" date="2015-12" db="EMBL/GenBank/DDBJ databases">
        <title>Amycolatopsis regifaucium genome sequencing and assembly.</title>
        <authorList>
            <person name="Mayilraj S."/>
        </authorList>
    </citation>
    <scope>NUCLEOTIDE SEQUENCE [LARGE SCALE GENOMIC DNA]</scope>
    <source>
        <strain evidence="2 4">GY080</strain>
    </source>
</reference>
<sequence length="368" mass="40960">MLWLLKSRERKAVFALMKEAKRRGISVDELTDVMTPEELAAMLPPVKPKFKGKIPDVTRWGLPPDSEVSTKEYWTDEDILAVHESAARGDWEDAAALLASTWGTWDRRDLVNGALGEAAAKDDEWLRAWRKARPGDPGAALVNAESLVHVAWEVRSGLQAKHVTEEQFAAFFRILEQAEEAANEASALAPDDPTPWVTMLAIAMGRQYENDQYLRVWAELVARDPQHRGAHTRALQYWCPKWFGSAELMWEFAETAAAKSPKLAPLLLIAAHESEFHDVPAWRDSRVAGALDGIVAWLNGEGRDHPATRGDRAYAAKALVENGRFDEAVEQFRHLGTRADGGMWAYSGDARAEFLATRYAACFGAAKP</sequence>
<evidence type="ECO:0000313" key="4">
    <source>
        <dbReference type="Proteomes" id="UP000076321"/>
    </source>
</evidence>
<evidence type="ECO:0000313" key="5">
    <source>
        <dbReference type="Proteomes" id="UP000186883"/>
    </source>
</evidence>
<evidence type="ECO:0000313" key="2">
    <source>
        <dbReference type="EMBL" id="KZB83250.1"/>
    </source>
</evidence>
<dbReference type="AlphaFoldDB" id="A0A154MGG8"/>
<evidence type="ECO:0000313" key="3">
    <source>
        <dbReference type="EMBL" id="OKA09097.1"/>
    </source>
</evidence>